<protein>
    <submittedName>
        <fullName evidence="3">Uncharacterized protein</fullName>
    </submittedName>
</protein>
<reference evidence="3 4" key="1">
    <citation type="submission" date="2019-01" db="EMBL/GenBank/DDBJ databases">
        <title>Sequencing the genomes of 1000 actinobacteria strains.</title>
        <authorList>
            <person name="Klenk H.-P."/>
        </authorList>
    </citation>
    <scope>NUCLEOTIDE SEQUENCE [LARGE SCALE GENOMIC DNA]</scope>
    <source>
        <strain evidence="3 4">DSM 43925</strain>
    </source>
</reference>
<feature type="region of interest" description="Disordered" evidence="1">
    <location>
        <begin position="157"/>
        <end position="182"/>
    </location>
</feature>
<comment type="caution">
    <text evidence="3">The sequence shown here is derived from an EMBL/GenBank/DDBJ whole genome shotgun (WGS) entry which is preliminary data.</text>
</comment>
<feature type="chain" id="PRO_5019071558" evidence="2">
    <location>
        <begin position="26"/>
        <end position="225"/>
    </location>
</feature>
<sequence length="225" mass="22203">MSSQKIRSVAAAAALAAGVIWLAVAAPQASACNGLSVATSDSAARDCREGRGLHLHDGPPGAGMRSPETVPLSTAIGRLARQAGLSGLAAGNPAPGLADLGGMVATWGMPSPASASPELFPLKRGPAGMEDLSTAAHVPALPSLPGRPLMERVSNEMPIGHGPQHGTAPATEGSRGPEKPTHAIGTEAIGELLPKAVPGLGNTSVLPGAAGTDGLSVLVNGVSLR</sequence>
<dbReference type="RefSeq" id="WP_127938788.1">
    <property type="nucleotide sequence ID" value="NZ_SAUN01000001.1"/>
</dbReference>
<accession>A0A438MLA8</accession>
<gene>
    <name evidence="3" type="ORF">EDD27_9424</name>
</gene>
<keyword evidence="2" id="KW-0732">Signal</keyword>
<evidence type="ECO:0000313" key="3">
    <source>
        <dbReference type="EMBL" id="RVX46534.1"/>
    </source>
</evidence>
<feature type="signal peptide" evidence="2">
    <location>
        <begin position="1"/>
        <end position="25"/>
    </location>
</feature>
<evidence type="ECO:0000313" key="4">
    <source>
        <dbReference type="Proteomes" id="UP000284824"/>
    </source>
</evidence>
<name>A0A438MLA8_9ACTN</name>
<keyword evidence="4" id="KW-1185">Reference proteome</keyword>
<dbReference type="EMBL" id="SAUN01000001">
    <property type="protein sequence ID" value="RVX46534.1"/>
    <property type="molecule type" value="Genomic_DNA"/>
</dbReference>
<dbReference type="OrthoDB" id="3529258at2"/>
<organism evidence="3 4">
    <name type="scientific">Nonomuraea polychroma</name>
    <dbReference type="NCBI Taxonomy" id="46176"/>
    <lineage>
        <taxon>Bacteria</taxon>
        <taxon>Bacillati</taxon>
        <taxon>Actinomycetota</taxon>
        <taxon>Actinomycetes</taxon>
        <taxon>Streptosporangiales</taxon>
        <taxon>Streptosporangiaceae</taxon>
        <taxon>Nonomuraea</taxon>
    </lineage>
</organism>
<evidence type="ECO:0000256" key="2">
    <source>
        <dbReference type="SAM" id="SignalP"/>
    </source>
</evidence>
<proteinExistence type="predicted"/>
<evidence type="ECO:0000256" key="1">
    <source>
        <dbReference type="SAM" id="MobiDB-lite"/>
    </source>
</evidence>
<dbReference type="Proteomes" id="UP000284824">
    <property type="component" value="Unassembled WGS sequence"/>
</dbReference>
<dbReference type="AlphaFoldDB" id="A0A438MLA8"/>